<sequence>MRRFWASCLVTLGFLTLTRATLEPKNLGCFLDSEHDRDIDEVHELDLRFDTFRQCHLLCKGWRYMALQFSYQCFCGNSFGKHGSCEGERCPECGGGCRKVCEGSTMLCGGCSANSIYELAHFSGKYSEHSVHPGQLLEQSLVLTMSIAEWVDEPSEVHEMKPCVAETIATSVRLQMWAPSGRPVYGLPRCLNDTQIGVFLTPLELGTYKVHACGIIGDTCLDWFQDSIQVNPPPIVADQTTSVWPVEAAAGDTVRFNVTARDARGMIVPCQESELANFLGVAVPDPPESGAEVPATWSCAGRFYQAALTPSEGSYYVHIRYQGLAIIGSGKWLRARGMHGPVNDNHSSWNDCGLEFAIDKDSCRNEDTCTCPVISVAGVGLINFDRERLFQQNGFD</sequence>
<evidence type="ECO:0000256" key="1">
    <source>
        <dbReference type="SAM" id="SignalP"/>
    </source>
</evidence>
<reference evidence="3" key="1">
    <citation type="journal article" date="2022" name="bioRxiv">
        <title>Genomics of Preaxostyla Flagellates Illuminates Evolutionary Transitions and the Path Towards Mitochondrial Loss.</title>
        <authorList>
            <person name="Novak L.V.F."/>
            <person name="Treitli S.C."/>
            <person name="Pyrih J."/>
            <person name="Halakuc P."/>
            <person name="Pipaliya S.V."/>
            <person name="Vacek V."/>
            <person name="Brzon O."/>
            <person name="Soukal P."/>
            <person name="Eme L."/>
            <person name="Dacks J.B."/>
            <person name="Karnkowska A."/>
            <person name="Elias M."/>
            <person name="Hampl V."/>
        </authorList>
    </citation>
    <scope>NUCLEOTIDE SEQUENCE</scope>
    <source>
        <strain evidence="3">RCP-MX</strain>
    </source>
</reference>
<protein>
    <recommendedName>
        <fullName evidence="2">WSC domain-containing protein</fullName>
    </recommendedName>
</protein>
<comment type="caution">
    <text evidence="3">The sequence shown here is derived from an EMBL/GenBank/DDBJ whole genome shotgun (WGS) entry which is preliminary data.</text>
</comment>
<proteinExistence type="predicted"/>
<evidence type="ECO:0000313" key="3">
    <source>
        <dbReference type="EMBL" id="KAJ4454327.1"/>
    </source>
</evidence>
<keyword evidence="1" id="KW-0732">Signal</keyword>
<feature type="chain" id="PRO_5046064850" description="WSC domain-containing protein" evidence="1">
    <location>
        <begin position="21"/>
        <end position="396"/>
    </location>
</feature>
<evidence type="ECO:0000259" key="2">
    <source>
        <dbReference type="PROSITE" id="PS51212"/>
    </source>
</evidence>
<feature type="domain" description="WSC" evidence="2">
    <location>
        <begin position="23"/>
        <end position="120"/>
    </location>
</feature>
<gene>
    <name evidence="3" type="ORF">PAPYR_10988</name>
</gene>
<accession>A0ABQ8U7M6</accession>
<feature type="signal peptide" evidence="1">
    <location>
        <begin position="1"/>
        <end position="20"/>
    </location>
</feature>
<evidence type="ECO:0000313" key="4">
    <source>
        <dbReference type="Proteomes" id="UP001141327"/>
    </source>
</evidence>
<dbReference type="EMBL" id="JAPMOS010000165">
    <property type="protein sequence ID" value="KAJ4454327.1"/>
    <property type="molecule type" value="Genomic_DNA"/>
</dbReference>
<keyword evidence="4" id="KW-1185">Reference proteome</keyword>
<dbReference type="Pfam" id="PF01822">
    <property type="entry name" value="WSC"/>
    <property type="match status" value="1"/>
</dbReference>
<organism evidence="3 4">
    <name type="scientific">Paratrimastix pyriformis</name>
    <dbReference type="NCBI Taxonomy" id="342808"/>
    <lineage>
        <taxon>Eukaryota</taxon>
        <taxon>Metamonada</taxon>
        <taxon>Preaxostyla</taxon>
        <taxon>Paratrimastigidae</taxon>
        <taxon>Paratrimastix</taxon>
    </lineage>
</organism>
<dbReference type="Proteomes" id="UP001141327">
    <property type="component" value="Unassembled WGS sequence"/>
</dbReference>
<dbReference type="InterPro" id="IPR002889">
    <property type="entry name" value="WSC_carb-bd"/>
</dbReference>
<dbReference type="PROSITE" id="PS51212">
    <property type="entry name" value="WSC"/>
    <property type="match status" value="1"/>
</dbReference>
<name>A0ABQ8U7M6_9EUKA</name>